<evidence type="ECO:0000313" key="1">
    <source>
        <dbReference type="EMBL" id="KAJ4977107.1"/>
    </source>
</evidence>
<gene>
    <name evidence="1" type="ORF">NE237_002213</name>
</gene>
<dbReference type="AlphaFoldDB" id="A0A9Q0KUJ4"/>
<accession>A0A9Q0KUJ4</accession>
<proteinExistence type="predicted"/>
<comment type="caution">
    <text evidence="1">The sequence shown here is derived from an EMBL/GenBank/DDBJ whole genome shotgun (WGS) entry which is preliminary data.</text>
</comment>
<evidence type="ECO:0000313" key="2">
    <source>
        <dbReference type="Proteomes" id="UP001141806"/>
    </source>
</evidence>
<name>A0A9Q0KUJ4_9MAGN</name>
<protein>
    <submittedName>
        <fullName evidence="1">Uncharacterized protein</fullName>
    </submittedName>
</protein>
<dbReference type="EMBL" id="JAMYWD010000003">
    <property type="protein sequence ID" value="KAJ4977107.1"/>
    <property type="molecule type" value="Genomic_DNA"/>
</dbReference>
<organism evidence="1 2">
    <name type="scientific">Protea cynaroides</name>
    <dbReference type="NCBI Taxonomy" id="273540"/>
    <lineage>
        <taxon>Eukaryota</taxon>
        <taxon>Viridiplantae</taxon>
        <taxon>Streptophyta</taxon>
        <taxon>Embryophyta</taxon>
        <taxon>Tracheophyta</taxon>
        <taxon>Spermatophyta</taxon>
        <taxon>Magnoliopsida</taxon>
        <taxon>Proteales</taxon>
        <taxon>Proteaceae</taxon>
        <taxon>Protea</taxon>
    </lineage>
</organism>
<sequence length="103" mass="11742">MEAGRAVAAVYFSEFQSLIRRPSLSFLPFPGRWVLNWWREVARHSSMLLLIGLPGIWGPMLLCRFKGKISNEQTSDSLLPLQLNSGDSIQFHLPPTCILPEFR</sequence>
<reference evidence="1" key="1">
    <citation type="journal article" date="2023" name="Plant J.">
        <title>The genome of the king protea, Protea cynaroides.</title>
        <authorList>
            <person name="Chang J."/>
            <person name="Duong T.A."/>
            <person name="Schoeman C."/>
            <person name="Ma X."/>
            <person name="Roodt D."/>
            <person name="Barker N."/>
            <person name="Li Z."/>
            <person name="Van de Peer Y."/>
            <person name="Mizrachi E."/>
        </authorList>
    </citation>
    <scope>NUCLEOTIDE SEQUENCE</scope>
    <source>
        <tissue evidence="1">Young leaves</tissue>
    </source>
</reference>
<keyword evidence="2" id="KW-1185">Reference proteome</keyword>
<dbReference type="Proteomes" id="UP001141806">
    <property type="component" value="Unassembled WGS sequence"/>
</dbReference>